<sequence length="65" mass="7687">MATEFVERLGSVFWADSFWLPSNLSWNDVISKRESGEMFLPLPRDLWAPFPIAMLLFGLRLLWER</sequence>
<organism evidence="2 3">
    <name type="scientific">Paralvinella palmiformis</name>
    <dbReference type="NCBI Taxonomy" id="53620"/>
    <lineage>
        <taxon>Eukaryota</taxon>
        <taxon>Metazoa</taxon>
        <taxon>Spiralia</taxon>
        <taxon>Lophotrochozoa</taxon>
        <taxon>Annelida</taxon>
        <taxon>Polychaeta</taxon>
        <taxon>Sedentaria</taxon>
        <taxon>Canalipalpata</taxon>
        <taxon>Terebellida</taxon>
        <taxon>Terebelliformia</taxon>
        <taxon>Alvinellidae</taxon>
        <taxon>Paralvinella</taxon>
    </lineage>
</organism>
<reference evidence="2" key="1">
    <citation type="journal article" date="2023" name="Mol. Biol. Evol.">
        <title>Third-Generation Sequencing Reveals the Adaptive Role of the Epigenome in Three Deep-Sea Polychaetes.</title>
        <authorList>
            <person name="Perez M."/>
            <person name="Aroh O."/>
            <person name="Sun Y."/>
            <person name="Lan Y."/>
            <person name="Juniper S.K."/>
            <person name="Young C.R."/>
            <person name="Angers B."/>
            <person name="Qian P.Y."/>
        </authorList>
    </citation>
    <scope>NUCLEOTIDE SEQUENCE</scope>
    <source>
        <strain evidence="2">P08H-3</strain>
    </source>
</reference>
<keyword evidence="1" id="KW-0472">Membrane</keyword>
<evidence type="ECO:0000256" key="1">
    <source>
        <dbReference type="SAM" id="Phobius"/>
    </source>
</evidence>
<dbReference type="AlphaFoldDB" id="A0AAD9N8S2"/>
<keyword evidence="1" id="KW-0812">Transmembrane</keyword>
<protein>
    <submittedName>
        <fullName evidence="2">Uncharacterized protein</fullName>
    </submittedName>
</protein>
<proteinExistence type="predicted"/>
<keyword evidence="1" id="KW-1133">Transmembrane helix</keyword>
<dbReference type="Proteomes" id="UP001208570">
    <property type="component" value="Unassembled WGS sequence"/>
</dbReference>
<evidence type="ECO:0000313" key="3">
    <source>
        <dbReference type="Proteomes" id="UP001208570"/>
    </source>
</evidence>
<evidence type="ECO:0000313" key="2">
    <source>
        <dbReference type="EMBL" id="KAK2161050.1"/>
    </source>
</evidence>
<accession>A0AAD9N8S2</accession>
<keyword evidence="3" id="KW-1185">Reference proteome</keyword>
<gene>
    <name evidence="2" type="ORF">LSH36_122g08041</name>
</gene>
<dbReference type="EMBL" id="JAODUP010000122">
    <property type="protein sequence ID" value="KAK2161050.1"/>
    <property type="molecule type" value="Genomic_DNA"/>
</dbReference>
<feature type="transmembrane region" description="Helical" evidence="1">
    <location>
        <begin position="46"/>
        <end position="63"/>
    </location>
</feature>
<name>A0AAD9N8S2_9ANNE</name>
<comment type="caution">
    <text evidence="2">The sequence shown here is derived from an EMBL/GenBank/DDBJ whole genome shotgun (WGS) entry which is preliminary data.</text>
</comment>